<gene>
    <name evidence="1" type="ORF">CK820_G0032321</name>
</gene>
<protein>
    <submittedName>
        <fullName evidence="1">IDH2 isoform 2</fullName>
    </submittedName>
</protein>
<evidence type="ECO:0000313" key="1">
    <source>
        <dbReference type="EMBL" id="PNI42824.1"/>
    </source>
</evidence>
<proteinExistence type="predicted"/>
<organism evidence="1 2">
    <name type="scientific">Pan troglodytes</name>
    <name type="common">Chimpanzee</name>
    <dbReference type="NCBI Taxonomy" id="9598"/>
    <lineage>
        <taxon>Eukaryota</taxon>
        <taxon>Metazoa</taxon>
        <taxon>Chordata</taxon>
        <taxon>Craniata</taxon>
        <taxon>Vertebrata</taxon>
        <taxon>Euteleostomi</taxon>
        <taxon>Mammalia</taxon>
        <taxon>Eutheria</taxon>
        <taxon>Euarchontoglires</taxon>
        <taxon>Primates</taxon>
        <taxon>Haplorrhini</taxon>
        <taxon>Catarrhini</taxon>
        <taxon>Hominidae</taxon>
        <taxon>Pan</taxon>
    </lineage>
</organism>
<dbReference type="Proteomes" id="UP000236370">
    <property type="component" value="Unassembled WGS sequence"/>
</dbReference>
<name>A0A2J8L6D2_PANTR</name>
<dbReference type="EMBL" id="NBAG03000308">
    <property type="protein sequence ID" value="PNI42824.1"/>
    <property type="molecule type" value="Genomic_DNA"/>
</dbReference>
<reference evidence="1 2" key="1">
    <citation type="submission" date="2017-12" db="EMBL/GenBank/DDBJ databases">
        <title>High-resolution comparative analysis of great ape genomes.</title>
        <authorList>
            <person name="Pollen A."/>
            <person name="Hastie A."/>
            <person name="Hormozdiari F."/>
            <person name="Dougherty M."/>
            <person name="Liu R."/>
            <person name="Chaisson M."/>
            <person name="Hoppe E."/>
            <person name="Hill C."/>
            <person name="Pang A."/>
            <person name="Hillier L."/>
            <person name="Baker C."/>
            <person name="Armstrong J."/>
            <person name="Shendure J."/>
            <person name="Paten B."/>
            <person name="Wilson R."/>
            <person name="Chao H."/>
            <person name="Schneider V."/>
            <person name="Ventura M."/>
            <person name="Kronenberg Z."/>
            <person name="Murali S."/>
            <person name="Gordon D."/>
            <person name="Cantsilieris S."/>
            <person name="Munson K."/>
            <person name="Nelson B."/>
            <person name="Raja A."/>
            <person name="Underwood J."/>
            <person name="Diekhans M."/>
            <person name="Fiddes I."/>
            <person name="Haussler D."/>
            <person name="Eichler E."/>
        </authorList>
    </citation>
    <scope>NUCLEOTIDE SEQUENCE [LARGE SCALE GENOMIC DNA]</scope>
    <source>
        <strain evidence="1">Yerkes chimp pedigree #C0471</strain>
    </source>
</reference>
<dbReference type="AlphaFoldDB" id="A0A2J8L6D2"/>
<evidence type="ECO:0000313" key="2">
    <source>
        <dbReference type="Proteomes" id="UP000236370"/>
    </source>
</evidence>
<accession>A0A2J8L6D2</accession>
<sequence length="38" mass="4150">MAGYLRVVRSLCRASGSRPAWAPAALTAPTSQEQPRRH</sequence>
<comment type="caution">
    <text evidence="1">The sequence shown here is derived from an EMBL/GenBank/DDBJ whole genome shotgun (WGS) entry which is preliminary data.</text>
</comment>